<evidence type="ECO:0000256" key="2">
    <source>
        <dbReference type="ARBA" id="ARBA00023054"/>
    </source>
</evidence>
<dbReference type="GO" id="GO:0030313">
    <property type="term" value="C:cell envelope"/>
    <property type="evidence" value="ECO:0007669"/>
    <property type="project" value="UniProtKB-SubCell"/>
</dbReference>
<gene>
    <name evidence="4" type="ORF">EC9_43510</name>
</gene>
<accession>A0A517M5J7</accession>
<reference evidence="4 5" key="1">
    <citation type="submission" date="2019-02" db="EMBL/GenBank/DDBJ databases">
        <title>Deep-cultivation of Planctomycetes and their phenomic and genomic characterization uncovers novel biology.</title>
        <authorList>
            <person name="Wiegand S."/>
            <person name="Jogler M."/>
            <person name="Boedeker C."/>
            <person name="Pinto D."/>
            <person name="Vollmers J."/>
            <person name="Rivas-Marin E."/>
            <person name="Kohn T."/>
            <person name="Peeters S.H."/>
            <person name="Heuer A."/>
            <person name="Rast P."/>
            <person name="Oberbeckmann S."/>
            <person name="Bunk B."/>
            <person name="Jeske O."/>
            <person name="Meyerdierks A."/>
            <person name="Storesund J.E."/>
            <person name="Kallscheuer N."/>
            <person name="Luecker S."/>
            <person name="Lage O.M."/>
            <person name="Pohl T."/>
            <person name="Merkel B.J."/>
            <person name="Hornburger P."/>
            <person name="Mueller R.-W."/>
            <person name="Bruemmer F."/>
            <person name="Labrenz M."/>
            <person name="Spormann A.M."/>
            <person name="Op den Camp H."/>
            <person name="Overmann J."/>
            <person name="Amann R."/>
            <person name="Jetten M.S.M."/>
            <person name="Mascher T."/>
            <person name="Medema M.H."/>
            <person name="Devos D.P."/>
            <person name="Kaster A.-K."/>
            <person name="Ovreas L."/>
            <person name="Rohde M."/>
            <person name="Galperin M.Y."/>
            <person name="Jogler C."/>
        </authorList>
    </citation>
    <scope>NUCLEOTIDE SEQUENCE [LARGE SCALE GENOMIC DNA]</scope>
    <source>
        <strain evidence="4 5">EC9</strain>
    </source>
</reference>
<feature type="domain" description="CzcB-like barrel-sandwich hybrid" evidence="3">
    <location>
        <begin position="399"/>
        <end position="504"/>
    </location>
</feature>
<dbReference type="AlphaFoldDB" id="A0A517M5J7"/>
<dbReference type="OrthoDB" id="9806939at2"/>
<organism evidence="4 5">
    <name type="scientific">Rosistilla ulvae</name>
    <dbReference type="NCBI Taxonomy" id="1930277"/>
    <lineage>
        <taxon>Bacteria</taxon>
        <taxon>Pseudomonadati</taxon>
        <taxon>Planctomycetota</taxon>
        <taxon>Planctomycetia</taxon>
        <taxon>Pirellulales</taxon>
        <taxon>Pirellulaceae</taxon>
        <taxon>Rosistilla</taxon>
    </lineage>
</organism>
<dbReference type="RefSeq" id="WP_145348021.1">
    <property type="nucleotide sequence ID" value="NZ_CP036261.1"/>
</dbReference>
<dbReference type="SUPFAM" id="SSF55781">
    <property type="entry name" value="GAF domain-like"/>
    <property type="match status" value="1"/>
</dbReference>
<dbReference type="PANTHER" id="PTHR32347:SF23">
    <property type="entry name" value="BLL5650 PROTEIN"/>
    <property type="match status" value="1"/>
</dbReference>
<dbReference type="InterPro" id="IPR050465">
    <property type="entry name" value="UPF0194_transport"/>
</dbReference>
<evidence type="ECO:0000256" key="1">
    <source>
        <dbReference type="ARBA" id="ARBA00004196"/>
    </source>
</evidence>
<comment type="subcellular location">
    <subcellularLocation>
        <location evidence="1">Cell envelope</location>
    </subcellularLocation>
</comment>
<keyword evidence="2" id="KW-0175">Coiled coil</keyword>
<protein>
    <submittedName>
        <fullName evidence="4">Multidrug resistance protein MdtN</fullName>
    </submittedName>
</protein>
<sequence>MSAPANIDHSTATNTPTTDTFVLGHLARLVSNLSVKGTTGSAVYRQLFTTIVDHYQPLVAKIDVRDRAARYNDAHQSQRLSGTLLIEVGSIAVSETLTDAICEEAPVFRINSLDATKKYVTIGVPIRDSMQRETTGGLAVALVPRNQSDINALVAELNSLTLAAAGCIDSQPTEQKTQSNADWARVLSRVAKMGDRHEFAITLVNTLADRFVCGKAGLGLIRNKRVEVRAISGLSTIKPNSPGVADMRQVMEECYDQKSPVFASRQNEYEQRSMPIHRGWSERTNTAILSVPIMLETEILAVVTLARAADKPFSTEELESITKLLEPFGPSLQLIEKSSRSISEHVREEGRGAVMPWLNPQSHARKAALITAGLFFAWFLFGSLTYRPMCESVLSPASVLHMAAPLDSRIESVLVSSGDHVVKDQVLVVLDSRELQLQRNQLLAQIASTEVVVGQAIADRKVSEAALAKAEVRVLHSQLDSIENQIEQSTLRAPTDGIVVAADLKKRIGQVLPQGEPLVTFAPGERWVVEIMVPDHVAPYVAQDQSGVFRAYSHPDQSIPFKIDWVGGAAQVVEGKNVFIAEAELESQTDWMKSGMKGVGRIAAQRKAVWWVTMHGLVDYLHMKFWL</sequence>
<dbReference type="PANTHER" id="PTHR32347">
    <property type="entry name" value="EFFLUX SYSTEM COMPONENT YKNX-RELATED"/>
    <property type="match status" value="1"/>
</dbReference>
<dbReference type="SUPFAM" id="SSF111369">
    <property type="entry name" value="HlyD-like secretion proteins"/>
    <property type="match status" value="1"/>
</dbReference>
<dbReference type="EMBL" id="CP036261">
    <property type="protein sequence ID" value="QDS90145.1"/>
    <property type="molecule type" value="Genomic_DNA"/>
</dbReference>
<name>A0A517M5J7_9BACT</name>
<dbReference type="Gene3D" id="3.30.450.40">
    <property type="match status" value="1"/>
</dbReference>
<evidence type="ECO:0000259" key="3">
    <source>
        <dbReference type="Pfam" id="PF25973"/>
    </source>
</evidence>
<proteinExistence type="predicted"/>
<dbReference type="InterPro" id="IPR058647">
    <property type="entry name" value="BSH_CzcB-like"/>
</dbReference>
<dbReference type="Proteomes" id="UP000319557">
    <property type="component" value="Chromosome"/>
</dbReference>
<dbReference type="Pfam" id="PF25973">
    <property type="entry name" value="BSH_CzcB"/>
    <property type="match status" value="1"/>
</dbReference>
<dbReference type="Gene3D" id="2.40.50.100">
    <property type="match status" value="1"/>
</dbReference>
<dbReference type="InterPro" id="IPR029016">
    <property type="entry name" value="GAF-like_dom_sf"/>
</dbReference>
<evidence type="ECO:0000313" key="5">
    <source>
        <dbReference type="Proteomes" id="UP000319557"/>
    </source>
</evidence>
<dbReference type="KEGG" id="ruv:EC9_43510"/>
<evidence type="ECO:0000313" key="4">
    <source>
        <dbReference type="EMBL" id="QDS90145.1"/>
    </source>
</evidence>
<keyword evidence="5" id="KW-1185">Reference proteome</keyword>